<dbReference type="Proteomes" id="UP000006729">
    <property type="component" value="Chromosome 1"/>
</dbReference>
<dbReference type="AlphaFoldDB" id="A0A2K2BUH3"/>
<name>A0A2K2BUH3_POPTR</name>
<dbReference type="EMBL" id="CM009290">
    <property type="protein sequence ID" value="PNT53441.1"/>
    <property type="molecule type" value="Genomic_DNA"/>
</dbReference>
<gene>
    <name evidence="1" type="ORF">POPTR_001G085700</name>
</gene>
<reference evidence="1 2" key="1">
    <citation type="journal article" date="2006" name="Science">
        <title>The genome of black cottonwood, Populus trichocarpa (Torr. &amp; Gray).</title>
        <authorList>
            <person name="Tuskan G.A."/>
            <person name="Difazio S."/>
            <person name="Jansson S."/>
            <person name="Bohlmann J."/>
            <person name="Grigoriev I."/>
            <person name="Hellsten U."/>
            <person name="Putnam N."/>
            <person name="Ralph S."/>
            <person name="Rombauts S."/>
            <person name="Salamov A."/>
            <person name="Schein J."/>
            <person name="Sterck L."/>
            <person name="Aerts A."/>
            <person name="Bhalerao R.R."/>
            <person name="Bhalerao R.P."/>
            <person name="Blaudez D."/>
            <person name="Boerjan W."/>
            <person name="Brun A."/>
            <person name="Brunner A."/>
            <person name="Busov V."/>
            <person name="Campbell M."/>
            <person name="Carlson J."/>
            <person name="Chalot M."/>
            <person name="Chapman J."/>
            <person name="Chen G.L."/>
            <person name="Cooper D."/>
            <person name="Coutinho P.M."/>
            <person name="Couturier J."/>
            <person name="Covert S."/>
            <person name="Cronk Q."/>
            <person name="Cunningham R."/>
            <person name="Davis J."/>
            <person name="Degroeve S."/>
            <person name="Dejardin A."/>
            <person name="Depamphilis C."/>
            <person name="Detter J."/>
            <person name="Dirks B."/>
            <person name="Dubchak I."/>
            <person name="Duplessis S."/>
            <person name="Ehlting J."/>
            <person name="Ellis B."/>
            <person name="Gendler K."/>
            <person name="Goodstein D."/>
            <person name="Gribskov M."/>
            <person name="Grimwood J."/>
            <person name="Groover A."/>
            <person name="Gunter L."/>
            <person name="Hamberger B."/>
            <person name="Heinze B."/>
            <person name="Helariutta Y."/>
            <person name="Henrissat B."/>
            <person name="Holligan D."/>
            <person name="Holt R."/>
            <person name="Huang W."/>
            <person name="Islam-Faridi N."/>
            <person name="Jones S."/>
            <person name="Jones-Rhoades M."/>
            <person name="Jorgensen R."/>
            <person name="Joshi C."/>
            <person name="Kangasjarvi J."/>
            <person name="Karlsson J."/>
            <person name="Kelleher C."/>
            <person name="Kirkpatrick R."/>
            <person name="Kirst M."/>
            <person name="Kohler A."/>
            <person name="Kalluri U."/>
            <person name="Larimer F."/>
            <person name="Leebens-Mack J."/>
            <person name="Leple J.C."/>
            <person name="Locascio P."/>
            <person name="Lou Y."/>
            <person name="Lucas S."/>
            <person name="Martin F."/>
            <person name="Montanini B."/>
            <person name="Napoli C."/>
            <person name="Nelson D.R."/>
            <person name="Nelson C."/>
            <person name="Nieminen K."/>
            <person name="Nilsson O."/>
            <person name="Pereda V."/>
            <person name="Peter G."/>
            <person name="Philippe R."/>
            <person name="Pilate G."/>
            <person name="Poliakov A."/>
            <person name="Razumovskaya J."/>
            <person name="Richardson P."/>
            <person name="Rinaldi C."/>
            <person name="Ritland K."/>
            <person name="Rouze P."/>
            <person name="Ryaboy D."/>
            <person name="Schmutz J."/>
            <person name="Schrader J."/>
            <person name="Segerman B."/>
            <person name="Shin H."/>
            <person name="Siddiqui A."/>
            <person name="Sterky F."/>
            <person name="Terry A."/>
            <person name="Tsai C.J."/>
            <person name="Uberbacher E."/>
            <person name="Unneberg P."/>
            <person name="Vahala J."/>
            <person name="Wall K."/>
            <person name="Wessler S."/>
            <person name="Yang G."/>
            <person name="Yin T."/>
            <person name="Douglas C."/>
            <person name="Marra M."/>
            <person name="Sandberg G."/>
            <person name="Van de Peer Y."/>
            <person name="Rokhsar D."/>
        </authorList>
    </citation>
    <scope>NUCLEOTIDE SEQUENCE [LARGE SCALE GENOMIC DNA]</scope>
    <source>
        <strain evidence="2">cv. Nisqually</strain>
    </source>
</reference>
<organism evidence="1 2">
    <name type="scientific">Populus trichocarpa</name>
    <name type="common">Western balsam poplar</name>
    <name type="synonym">Populus balsamifera subsp. trichocarpa</name>
    <dbReference type="NCBI Taxonomy" id="3694"/>
    <lineage>
        <taxon>Eukaryota</taxon>
        <taxon>Viridiplantae</taxon>
        <taxon>Streptophyta</taxon>
        <taxon>Embryophyta</taxon>
        <taxon>Tracheophyta</taxon>
        <taxon>Spermatophyta</taxon>
        <taxon>Magnoliopsida</taxon>
        <taxon>eudicotyledons</taxon>
        <taxon>Gunneridae</taxon>
        <taxon>Pentapetalae</taxon>
        <taxon>rosids</taxon>
        <taxon>fabids</taxon>
        <taxon>Malpighiales</taxon>
        <taxon>Salicaceae</taxon>
        <taxon>Saliceae</taxon>
        <taxon>Populus</taxon>
    </lineage>
</organism>
<sequence length="67" mass="7780">MKSTSRISNKKVGHCKANNTKFPRSYAEEINQSYCIISGFHCSKHIWEKRNHYSNGPTPNSITFRTF</sequence>
<dbReference type="InParanoid" id="A0A2K2BUH3"/>
<protein>
    <submittedName>
        <fullName evidence="1">Uncharacterized protein</fullName>
    </submittedName>
</protein>
<evidence type="ECO:0000313" key="2">
    <source>
        <dbReference type="Proteomes" id="UP000006729"/>
    </source>
</evidence>
<proteinExistence type="predicted"/>
<evidence type="ECO:0000313" key="1">
    <source>
        <dbReference type="EMBL" id="PNT53441.1"/>
    </source>
</evidence>
<accession>A0A2K2BUH3</accession>
<keyword evidence="2" id="KW-1185">Reference proteome</keyword>